<dbReference type="InterPro" id="IPR005814">
    <property type="entry name" value="Aminotrans_3"/>
</dbReference>
<dbReference type="Pfam" id="PF00202">
    <property type="entry name" value="Aminotran_3"/>
    <property type="match status" value="1"/>
</dbReference>
<keyword evidence="2 3" id="KW-0663">Pyridoxal phosphate</keyword>
<comment type="similarity">
    <text evidence="3">Belongs to the class-III pyridoxal-phosphate-dependent aminotransferase family.</text>
</comment>
<dbReference type="PANTHER" id="PTHR43713:SF3">
    <property type="entry name" value="GLUTAMATE-1-SEMIALDEHYDE 2,1-AMINOMUTASE 1, CHLOROPLASTIC-RELATED"/>
    <property type="match status" value="1"/>
</dbReference>
<evidence type="ECO:0000256" key="2">
    <source>
        <dbReference type="ARBA" id="ARBA00022898"/>
    </source>
</evidence>
<evidence type="ECO:0000256" key="1">
    <source>
        <dbReference type="ARBA" id="ARBA00001933"/>
    </source>
</evidence>
<comment type="cofactor">
    <cofactor evidence="1">
        <name>pyridoxal 5'-phosphate</name>
        <dbReference type="ChEBI" id="CHEBI:597326"/>
    </cofactor>
</comment>
<dbReference type="InterPro" id="IPR015424">
    <property type="entry name" value="PyrdxlP-dep_Trfase"/>
</dbReference>
<keyword evidence="4" id="KW-0032">Aminotransferase</keyword>
<accession>A0A6P2G499</accession>
<keyword evidence="4" id="KW-0808">Transferase</keyword>
<dbReference type="InterPro" id="IPR015421">
    <property type="entry name" value="PyrdxlP-dep_Trfase_major"/>
</dbReference>
<name>A0A6P2G499_9BURK</name>
<dbReference type="EMBL" id="CABVLY010000002">
    <property type="protein sequence ID" value="VVU48196.1"/>
    <property type="molecule type" value="Genomic_DNA"/>
</dbReference>
<organism evidence="4 5">
    <name type="scientific">Burkholderia anthina</name>
    <dbReference type="NCBI Taxonomy" id="179879"/>
    <lineage>
        <taxon>Bacteria</taxon>
        <taxon>Pseudomonadati</taxon>
        <taxon>Pseudomonadota</taxon>
        <taxon>Betaproteobacteria</taxon>
        <taxon>Burkholderiales</taxon>
        <taxon>Burkholderiaceae</taxon>
        <taxon>Burkholderia</taxon>
        <taxon>Burkholderia cepacia complex</taxon>
    </lineage>
</organism>
<protein>
    <submittedName>
        <fullName evidence="4">Aminotransferase</fullName>
    </submittedName>
</protein>
<dbReference type="Gene3D" id="3.90.1150.10">
    <property type="entry name" value="Aspartate Aminotransferase, domain 1"/>
    <property type="match status" value="1"/>
</dbReference>
<dbReference type="InterPro" id="IPR015422">
    <property type="entry name" value="PyrdxlP-dep_Trfase_small"/>
</dbReference>
<dbReference type="Proteomes" id="UP000494201">
    <property type="component" value="Unassembled WGS sequence"/>
</dbReference>
<gene>
    <name evidence="4" type="ORF">BAN20980_00890</name>
</gene>
<dbReference type="GO" id="GO:0030170">
    <property type="term" value="F:pyridoxal phosphate binding"/>
    <property type="evidence" value="ECO:0007669"/>
    <property type="project" value="InterPro"/>
</dbReference>
<dbReference type="NCBIfam" id="NF005453">
    <property type="entry name" value="PRK07046.1"/>
    <property type="match status" value="1"/>
</dbReference>
<evidence type="ECO:0000313" key="5">
    <source>
        <dbReference type="Proteomes" id="UP000494201"/>
    </source>
</evidence>
<evidence type="ECO:0000256" key="3">
    <source>
        <dbReference type="RuleBase" id="RU003560"/>
    </source>
</evidence>
<evidence type="ECO:0000313" key="4">
    <source>
        <dbReference type="EMBL" id="VVU48196.1"/>
    </source>
</evidence>
<proteinExistence type="inferred from homology"/>
<reference evidence="4 5" key="1">
    <citation type="submission" date="2019-09" db="EMBL/GenBank/DDBJ databases">
        <authorList>
            <person name="Depoorter E."/>
        </authorList>
    </citation>
    <scope>NUCLEOTIDE SEQUENCE [LARGE SCALE GENOMIC DNA]</scope>
    <source>
        <strain evidence="4">LMG 20980</strain>
    </source>
</reference>
<sequence length="492" mass="53708">MRTNCRYDGYAVESESTARMEYDKLAEASLAHSHPSEEHQLQTRHGVDLIRARALFDRERRAFTEAMPTSRALSAEAAEHLLFGVPLHWMQDWSTPFSLVVKEARGATFTDVDGHRYADFCLGDTGAMFGHAPEPVARALAEQATRGYTTMLPSEDAAWVSRELARRFKLPVWQFALSASDANRFVLRWARAATGRNTIVVFNGCYHGTVDDVFVDLVDGRPVQRDSLLGQSYDLLANTRVVEFNDLDALEAALKNGDVACVLAEPAMTNIGMVLPEPGFWEAARELTRRYGTLLVIDETHTISSGPGGYAVAHGLEPDVLVVGKPIAGGVPCAVYGFSAEFAERAKAAKLNAPPGHSGIGTTLTANMLAMHAMRATLAEVATDAAYAHMFELAARLAAGLERAIAKHGLPWCVTRIGARTEFQFTPTPPRNGTIAGAQLDSELEHIVHLYLLNRGVLITPFHNMMLVCPQTTADDVDTLVAQFDACLGEWV</sequence>
<dbReference type="Gene3D" id="3.40.640.10">
    <property type="entry name" value="Type I PLP-dependent aspartate aminotransferase-like (Major domain)"/>
    <property type="match status" value="1"/>
</dbReference>
<dbReference type="SUPFAM" id="SSF53383">
    <property type="entry name" value="PLP-dependent transferases"/>
    <property type="match status" value="1"/>
</dbReference>
<dbReference type="AlphaFoldDB" id="A0A6P2G499"/>
<dbReference type="PANTHER" id="PTHR43713">
    <property type="entry name" value="GLUTAMATE-1-SEMIALDEHYDE 2,1-AMINOMUTASE"/>
    <property type="match status" value="1"/>
</dbReference>
<dbReference type="GO" id="GO:0008483">
    <property type="term" value="F:transaminase activity"/>
    <property type="evidence" value="ECO:0007669"/>
    <property type="project" value="UniProtKB-KW"/>
</dbReference>